<protein>
    <submittedName>
        <fullName evidence="2">Uncharacterized protein</fullName>
    </submittedName>
</protein>
<accession>A0A0A9AYW5</accession>
<dbReference type="EMBL" id="GBRH01241574">
    <property type="protein sequence ID" value="JAD56321.1"/>
    <property type="molecule type" value="Transcribed_RNA"/>
</dbReference>
<reference evidence="2" key="2">
    <citation type="journal article" date="2015" name="Data Brief">
        <title>Shoot transcriptome of the giant reed, Arundo donax.</title>
        <authorList>
            <person name="Barrero R.A."/>
            <person name="Guerrero F.D."/>
            <person name="Moolhuijzen P."/>
            <person name="Goolsby J.A."/>
            <person name="Tidwell J."/>
            <person name="Bellgard S.E."/>
            <person name="Bellgard M.I."/>
        </authorList>
    </citation>
    <scope>NUCLEOTIDE SEQUENCE</scope>
    <source>
        <tissue evidence="2">Shoot tissue taken approximately 20 cm above the soil surface</tissue>
    </source>
</reference>
<feature type="compositionally biased region" description="Polar residues" evidence="1">
    <location>
        <begin position="23"/>
        <end position="36"/>
    </location>
</feature>
<reference evidence="2" key="1">
    <citation type="submission" date="2014-09" db="EMBL/GenBank/DDBJ databases">
        <authorList>
            <person name="Magalhaes I.L.F."/>
            <person name="Oliveira U."/>
            <person name="Santos F.R."/>
            <person name="Vidigal T.H.D.A."/>
            <person name="Brescovit A.D."/>
            <person name="Santos A.J."/>
        </authorList>
    </citation>
    <scope>NUCLEOTIDE SEQUENCE</scope>
    <source>
        <tissue evidence="2">Shoot tissue taken approximately 20 cm above the soil surface</tissue>
    </source>
</reference>
<evidence type="ECO:0000256" key="1">
    <source>
        <dbReference type="SAM" id="MobiDB-lite"/>
    </source>
</evidence>
<name>A0A0A9AYW5_ARUDO</name>
<evidence type="ECO:0000313" key="2">
    <source>
        <dbReference type="EMBL" id="JAD56321.1"/>
    </source>
</evidence>
<feature type="region of interest" description="Disordered" evidence="1">
    <location>
        <begin position="23"/>
        <end position="45"/>
    </location>
</feature>
<sequence length="45" mass="5178">MGLMTTMPMVKIFHRMEMVITRNSSRKNTQAQSKSTVEPELLPRA</sequence>
<proteinExistence type="predicted"/>
<organism evidence="2">
    <name type="scientific">Arundo donax</name>
    <name type="common">Giant reed</name>
    <name type="synonym">Donax arundinaceus</name>
    <dbReference type="NCBI Taxonomy" id="35708"/>
    <lineage>
        <taxon>Eukaryota</taxon>
        <taxon>Viridiplantae</taxon>
        <taxon>Streptophyta</taxon>
        <taxon>Embryophyta</taxon>
        <taxon>Tracheophyta</taxon>
        <taxon>Spermatophyta</taxon>
        <taxon>Magnoliopsida</taxon>
        <taxon>Liliopsida</taxon>
        <taxon>Poales</taxon>
        <taxon>Poaceae</taxon>
        <taxon>PACMAD clade</taxon>
        <taxon>Arundinoideae</taxon>
        <taxon>Arundineae</taxon>
        <taxon>Arundo</taxon>
    </lineage>
</organism>
<dbReference type="AlphaFoldDB" id="A0A0A9AYW5"/>